<protein>
    <submittedName>
        <fullName evidence="9">K+/H+ antiporter subunit F</fullName>
    </submittedName>
</protein>
<dbReference type="STRING" id="376489.A5892_14720"/>
<feature type="transmembrane region" description="Helical" evidence="8">
    <location>
        <begin position="6"/>
        <end position="25"/>
    </location>
</feature>
<gene>
    <name evidence="9" type="ORF">A5892_14720</name>
</gene>
<evidence type="ECO:0000256" key="6">
    <source>
        <dbReference type="ARBA" id="ARBA00022989"/>
    </source>
</evidence>
<dbReference type="AlphaFoldDB" id="A0A172YKF5"/>
<dbReference type="GO" id="GO:0015385">
    <property type="term" value="F:sodium:proton antiporter activity"/>
    <property type="evidence" value="ECO:0007669"/>
    <property type="project" value="TreeGrafter"/>
</dbReference>
<feature type="transmembrane region" description="Helical" evidence="8">
    <location>
        <begin position="63"/>
        <end position="83"/>
    </location>
</feature>
<dbReference type="Proteomes" id="UP000077875">
    <property type="component" value="Chromosome"/>
</dbReference>
<evidence type="ECO:0000256" key="8">
    <source>
        <dbReference type="SAM" id="Phobius"/>
    </source>
</evidence>
<organism evidence="9 10">
    <name type="scientific">Halotalea alkalilenta</name>
    <dbReference type="NCBI Taxonomy" id="376489"/>
    <lineage>
        <taxon>Bacteria</taxon>
        <taxon>Pseudomonadati</taxon>
        <taxon>Pseudomonadota</taxon>
        <taxon>Gammaproteobacteria</taxon>
        <taxon>Oceanospirillales</taxon>
        <taxon>Halomonadaceae</taxon>
        <taxon>Halotalea</taxon>
    </lineage>
</organism>
<sequence>MLEWGIWISALLYMVAFCLNAYRILIGPSLPDRIAALDTMYMNAIGPVILMGISTGTRFDFEAAVLIAMFGFLSIAALCKYLLRGMIIE</sequence>
<keyword evidence="6 8" id="KW-1133">Transmembrane helix</keyword>
<reference evidence="9 10" key="1">
    <citation type="submission" date="2016-04" db="EMBL/GenBank/DDBJ databases">
        <title>Complete Genome Sequence of Halotalea alkalilenta IHB B 13600.</title>
        <authorList>
            <person name="Swarnkar M.K."/>
            <person name="Sharma A."/>
            <person name="Kaushal K."/>
            <person name="Soni R."/>
            <person name="Rana S."/>
            <person name="Singh A.K."/>
            <person name="Gulati A."/>
        </authorList>
    </citation>
    <scope>NUCLEOTIDE SEQUENCE [LARGE SCALE GENOMIC DNA]</scope>
    <source>
        <strain evidence="9 10">IHB B 13600</strain>
    </source>
</reference>
<keyword evidence="5 8" id="KW-0812">Transmembrane</keyword>
<dbReference type="Pfam" id="PF04066">
    <property type="entry name" value="MrpF_PhaF"/>
    <property type="match status" value="1"/>
</dbReference>
<dbReference type="PANTHER" id="PTHR34702:SF1">
    <property type="entry name" value="NA(+)_H(+) ANTIPORTER SUBUNIT F"/>
    <property type="match status" value="1"/>
</dbReference>
<dbReference type="RefSeq" id="WP_064124538.1">
    <property type="nucleotide sequence ID" value="NZ_CP015243.1"/>
</dbReference>
<proteinExistence type="inferred from homology"/>
<evidence type="ECO:0000313" key="9">
    <source>
        <dbReference type="EMBL" id="ANF59697.1"/>
    </source>
</evidence>
<keyword evidence="4" id="KW-1003">Cell membrane</keyword>
<dbReference type="EMBL" id="CP015243">
    <property type="protein sequence ID" value="ANF59697.1"/>
    <property type="molecule type" value="Genomic_DNA"/>
</dbReference>
<evidence type="ECO:0000256" key="3">
    <source>
        <dbReference type="ARBA" id="ARBA00022448"/>
    </source>
</evidence>
<accession>A0A172YKF5</accession>
<evidence type="ECO:0000256" key="2">
    <source>
        <dbReference type="ARBA" id="ARBA00009212"/>
    </source>
</evidence>
<keyword evidence="7 8" id="KW-0472">Membrane</keyword>
<comment type="similarity">
    <text evidence="2">Belongs to the CPA3 antiporters (TC 2.A.63) subunit F family.</text>
</comment>
<evidence type="ECO:0000256" key="4">
    <source>
        <dbReference type="ARBA" id="ARBA00022475"/>
    </source>
</evidence>
<dbReference type="KEGG" id="haa:A5892_14720"/>
<evidence type="ECO:0000256" key="1">
    <source>
        <dbReference type="ARBA" id="ARBA00004651"/>
    </source>
</evidence>
<evidence type="ECO:0000313" key="10">
    <source>
        <dbReference type="Proteomes" id="UP000077875"/>
    </source>
</evidence>
<evidence type="ECO:0000256" key="7">
    <source>
        <dbReference type="ARBA" id="ARBA00023136"/>
    </source>
</evidence>
<keyword evidence="10" id="KW-1185">Reference proteome</keyword>
<dbReference type="PANTHER" id="PTHR34702">
    <property type="entry name" value="NA(+)/H(+) ANTIPORTER SUBUNIT F1"/>
    <property type="match status" value="1"/>
</dbReference>
<comment type="subcellular location">
    <subcellularLocation>
        <location evidence="1">Cell membrane</location>
        <topology evidence="1">Multi-pass membrane protein</topology>
    </subcellularLocation>
</comment>
<keyword evidence="3" id="KW-0813">Transport</keyword>
<name>A0A172YKF5_9GAMM</name>
<dbReference type="InterPro" id="IPR007208">
    <property type="entry name" value="MrpF/PhaF-like"/>
</dbReference>
<dbReference type="NCBIfam" id="NF004812">
    <property type="entry name" value="PRK06161.1"/>
    <property type="match status" value="1"/>
</dbReference>
<evidence type="ECO:0000256" key="5">
    <source>
        <dbReference type="ARBA" id="ARBA00022692"/>
    </source>
</evidence>
<dbReference type="GO" id="GO:0005886">
    <property type="term" value="C:plasma membrane"/>
    <property type="evidence" value="ECO:0007669"/>
    <property type="project" value="UniProtKB-SubCell"/>
</dbReference>
<feature type="transmembrane region" description="Helical" evidence="8">
    <location>
        <begin position="37"/>
        <end position="57"/>
    </location>
</feature>